<keyword evidence="2" id="KW-1185">Reference proteome</keyword>
<proteinExistence type="predicted"/>
<dbReference type="EMBL" id="CM045766">
    <property type="protein sequence ID" value="KAI8005033.1"/>
    <property type="molecule type" value="Genomic_DNA"/>
</dbReference>
<reference evidence="1 2" key="1">
    <citation type="journal article" date="2022" name="Plant J.">
        <title>Chromosome-level genome of Camellia lanceoleosa provides a valuable resource for understanding genome evolution and self-incompatibility.</title>
        <authorList>
            <person name="Gong W."/>
            <person name="Xiao S."/>
            <person name="Wang L."/>
            <person name="Liao Z."/>
            <person name="Chang Y."/>
            <person name="Mo W."/>
            <person name="Hu G."/>
            <person name="Li W."/>
            <person name="Zhao G."/>
            <person name="Zhu H."/>
            <person name="Hu X."/>
            <person name="Ji K."/>
            <person name="Xiang X."/>
            <person name="Song Q."/>
            <person name="Yuan D."/>
            <person name="Jin S."/>
            <person name="Zhang L."/>
        </authorList>
    </citation>
    <scope>NUCLEOTIDE SEQUENCE [LARGE SCALE GENOMIC DNA]</scope>
    <source>
        <strain evidence="1">SQ_2022a</strain>
    </source>
</reference>
<comment type="caution">
    <text evidence="1">The sequence shown here is derived from an EMBL/GenBank/DDBJ whole genome shotgun (WGS) entry which is preliminary data.</text>
</comment>
<protein>
    <submittedName>
        <fullName evidence="1">FT-interacting protein 7</fullName>
    </submittedName>
</protein>
<name>A0ACC0GWN1_9ERIC</name>
<dbReference type="Proteomes" id="UP001060215">
    <property type="component" value="Chromosome 9"/>
</dbReference>
<organism evidence="1 2">
    <name type="scientific">Camellia lanceoleosa</name>
    <dbReference type="NCBI Taxonomy" id="1840588"/>
    <lineage>
        <taxon>Eukaryota</taxon>
        <taxon>Viridiplantae</taxon>
        <taxon>Streptophyta</taxon>
        <taxon>Embryophyta</taxon>
        <taxon>Tracheophyta</taxon>
        <taxon>Spermatophyta</taxon>
        <taxon>Magnoliopsida</taxon>
        <taxon>eudicotyledons</taxon>
        <taxon>Gunneridae</taxon>
        <taxon>Pentapetalae</taxon>
        <taxon>asterids</taxon>
        <taxon>Ericales</taxon>
        <taxon>Theaceae</taxon>
        <taxon>Camellia</taxon>
    </lineage>
</organism>
<evidence type="ECO:0000313" key="1">
    <source>
        <dbReference type="EMBL" id="KAI8005033.1"/>
    </source>
</evidence>
<gene>
    <name evidence="1" type="ORF">LOK49_LG08G01850</name>
</gene>
<accession>A0ACC0GWN1</accession>
<sequence>MDIIGSLDPYVEVKHGNYKGVTKHLEKNQNPVWNQVFAFSKVNLQSNIIEIIVKDVPLRVGHVSGKDDFVGHVSFEIVDVPLRVPPDSPLAP</sequence>
<evidence type="ECO:0000313" key="2">
    <source>
        <dbReference type="Proteomes" id="UP001060215"/>
    </source>
</evidence>